<sequence>MYKVSVNFLTANNADQNDSYSKGVECSPTEGETYYLLYYRGLAFFQVDEWDASLRDLDAAQQAQITTNL</sequence>
<reference evidence="1" key="1">
    <citation type="submission" date="2022-12" db="EMBL/GenBank/DDBJ databases">
        <authorList>
            <person name="Petersen C."/>
        </authorList>
    </citation>
    <scope>NUCLEOTIDE SEQUENCE</scope>
    <source>
        <strain evidence="1">IBT 29495</strain>
    </source>
</reference>
<dbReference type="Proteomes" id="UP001149954">
    <property type="component" value="Unassembled WGS sequence"/>
</dbReference>
<protein>
    <submittedName>
        <fullName evidence="1">Uncharacterized protein</fullName>
    </submittedName>
</protein>
<evidence type="ECO:0000313" key="2">
    <source>
        <dbReference type="Proteomes" id="UP001149954"/>
    </source>
</evidence>
<gene>
    <name evidence="1" type="ORF">N7463_003996</name>
</gene>
<name>A0A9X0CAE6_9EURO</name>
<accession>A0A9X0CAE6</accession>
<comment type="caution">
    <text evidence="1">The sequence shown here is derived from an EMBL/GenBank/DDBJ whole genome shotgun (WGS) entry which is preliminary data.</text>
</comment>
<dbReference type="AlphaFoldDB" id="A0A9X0CAE6"/>
<reference evidence="1" key="2">
    <citation type="journal article" date="2023" name="IMA Fungus">
        <title>Comparative genomic study of the Penicillium genus elucidates a diverse pangenome and 15 lateral gene transfer events.</title>
        <authorList>
            <person name="Petersen C."/>
            <person name="Sorensen T."/>
            <person name="Nielsen M.R."/>
            <person name="Sondergaard T.E."/>
            <person name="Sorensen J.L."/>
            <person name="Fitzpatrick D.A."/>
            <person name="Frisvad J.C."/>
            <person name="Nielsen K.L."/>
        </authorList>
    </citation>
    <scope>NUCLEOTIDE SEQUENCE</scope>
    <source>
        <strain evidence="1">IBT 29495</strain>
    </source>
</reference>
<dbReference type="EMBL" id="JAPWDS010000002">
    <property type="protein sequence ID" value="KAJ5514444.1"/>
    <property type="molecule type" value="Genomic_DNA"/>
</dbReference>
<evidence type="ECO:0000313" key="1">
    <source>
        <dbReference type="EMBL" id="KAJ5514444.1"/>
    </source>
</evidence>
<organism evidence="1 2">
    <name type="scientific">Penicillium fimorum</name>
    <dbReference type="NCBI Taxonomy" id="1882269"/>
    <lineage>
        <taxon>Eukaryota</taxon>
        <taxon>Fungi</taxon>
        <taxon>Dikarya</taxon>
        <taxon>Ascomycota</taxon>
        <taxon>Pezizomycotina</taxon>
        <taxon>Eurotiomycetes</taxon>
        <taxon>Eurotiomycetidae</taxon>
        <taxon>Eurotiales</taxon>
        <taxon>Aspergillaceae</taxon>
        <taxon>Penicillium</taxon>
    </lineage>
</organism>
<proteinExistence type="predicted"/>
<keyword evidence="2" id="KW-1185">Reference proteome</keyword>